<dbReference type="SUPFAM" id="SSF51735">
    <property type="entry name" value="NAD(P)-binding Rossmann-fold domains"/>
    <property type="match status" value="1"/>
</dbReference>
<dbReference type="InterPro" id="IPR020904">
    <property type="entry name" value="Sc_DH/Rdtase_CS"/>
</dbReference>
<dbReference type="PANTHER" id="PTHR43639">
    <property type="entry name" value="OXIDOREDUCTASE, SHORT-CHAIN DEHYDROGENASE/REDUCTASE FAMILY (AFU_ORTHOLOGUE AFUA_5G02870)"/>
    <property type="match status" value="1"/>
</dbReference>
<dbReference type="AlphaFoldDB" id="A0A8X8KPE4"/>
<evidence type="ECO:0000313" key="4">
    <source>
        <dbReference type="EMBL" id="NUB45030.1"/>
    </source>
</evidence>
<protein>
    <submittedName>
        <fullName evidence="4">SDR family oxidoreductase</fullName>
    </submittedName>
</protein>
<comment type="similarity">
    <text evidence="1">Belongs to the short-chain dehydrogenases/reductases (SDR) family.</text>
</comment>
<organism evidence="4 5">
    <name type="scientific">Fertoeibacter niger</name>
    <dbReference type="NCBI Taxonomy" id="2656921"/>
    <lineage>
        <taxon>Bacteria</taxon>
        <taxon>Pseudomonadati</taxon>
        <taxon>Pseudomonadota</taxon>
        <taxon>Alphaproteobacteria</taxon>
        <taxon>Rhodobacterales</taxon>
        <taxon>Paracoccaceae</taxon>
        <taxon>Fertoeibacter</taxon>
    </lineage>
</organism>
<keyword evidence="2" id="KW-0560">Oxidoreductase</keyword>
<evidence type="ECO:0000313" key="5">
    <source>
        <dbReference type="Proteomes" id="UP000484076"/>
    </source>
</evidence>
<dbReference type="FunFam" id="3.40.50.720:FF:000084">
    <property type="entry name" value="Short-chain dehydrogenase reductase"/>
    <property type="match status" value="1"/>
</dbReference>
<comment type="caution">
    <text evidence="4">The sequence shown here is derived from an EMBL/GenBank/DDBJ whole genome shotgun (WGS) entry which is preliminary data.</text>
</comment>
<proteinExistence type="inferred from homology"/>
<dbReference type="Pfam" id="PF13561">
    <property type="entry name" value="adh_short_C2"/>
    <property type="match status" value="1"/>
</dbReference>
<evidence type="ECO:0000259" key="3">
    <source>
        <dbReference type="SMART" id="SM00822"/>
    </source>
</evidence>
<reference evidence="4" key="1">
    <citation type="submission" date="2020-05" db="EMBL/GenBank/DDBJ databases">
        <title>Fertoebacter nigrum gen. nov., sp. nov., a new member of the family Rhodobacteraceae.</title>
        <authorList>
            <person name="Szuroczki S."/>
            <person name="Abbaszade G."/>
            <person name="Buni D."/>
            <person name="Schumann P."/>
            <person name="Toth E."/>
        </authorList>
    </citation>
    <scope>NUCLEOTIDE SEQUENCE</scope>
    <source>
        <strain evidence="4">RG-N-1a</strain>
    </source>
</reference>
<dbReference type="GO" id="GO:0016491">
    <property type="term" value="F:oxidoreductase activity"/>
    <property type="evidence" value="ECO:0007669"/>
    <property type="project" value="UniProtKB-KW"/>
</dbReference>
<dbReference type="PROSITE" id="PS00061">
    <property type="entry name" value="ADH_SHORT"/>
    <property type="match status" value="1"/>
</dbReference>
<keyword evidence="5" id="KW-1185">Reference proteome</keyword>
<dbReference type="EMBL" id="WHUT02000006">
    <property type="protein sequence ID" value="NUB45030.1"/>
    <property type="molecule type" value="Genomic_DNA"/>
</dbReference>
<dbReference type="InterPro" id="IPR057326">
    <property type="entry name" value="KR_dom"/>
</dbReference>
<dbReference type="PANTHER" id="PTHR43639:SF1">
    <property type="entry name" value="SHORT-CHAIN DEHYDROGENASE_REDUCTASE FAMILY PROTEIN"/>
    <property type="match status" value="1"/>
</dbReference>
<evidence type="ECO:0000256" key="1">
    <source>
        <dbReference type="ARBA" id="ARBA00006484"/>
    </source>
</evidence>
<gene>
    <name evidence="4" type="ORF">GEU84_011580</name>
</gene>
<evidence type="ECO:0000256" key="2">
    <source>
        <dbReference type="ARBA" id="ARBA00023002"/>
    </source>
</evidence>
<dbReference type="Proteomes" id="UP000484076">
    <property type="component" value="Unassembled WGS sequence"/>
</dbReference>
<name>A0A8X8KPE4_9RHOB</name>
<dbReference type="RefSeq" id="WP_152825540.1">
    <property type="nucleotide sequence ID" value="NZ_WHUT02000006.1"/>
</dbReference>
<dbReference type="Gene3D" id="3.40.50.720">
    <property type="entry name" value="NAD(P)-binding Rossmann-like Domain"/>
    <property type="match status" value="1"/>
</dbReference>
<dbReference type="InterPro" id="IPR036291">
    <property type="entry name" value="NAD(P)-bd_dom_sf"/>
</dbReference>
<dbReference type="CDD" id="cd05233">
    <property type="entry name" value="SDR_c"/>
    <property type="match status" value="1"/>
</dbReference>
<feature type="domain" description="Ketoreductase" evidence="3">
    <location>
        <begin position="8"/>
        <end position="187"/>
    </location>
</feature>
<accession>A0A8X8KPE4</accession>
<dbReference type="InterPro" id="IPR002347">
    <property type="entry name" value="SDR_fam"/>
</dbReference>
<dbReference type="SMART" id="SM00822">
    <property type="entry name" value="PKS_KR"/>
    <property type="match status" value="1"/>
</dbReference>
<dbReference type="PRINTS" id="PR00081">
    <property type="entry name" value="GDHRDH"/>
</dbReference>
<sequence>MQVDLAGRSAVVTGAGGGIGRSVALRLAASGAKVAVVDINEAAATDVAAEIASRGGTVMAYGLDVGDRAAYQAAGQAIATRFSGVDILVSCAIWINYRPFGQLDDETLDRILRVGISGSLWGIQMVQAHCNRMRGASVINLSSPSVRFGIPGATGYTAAKAAIDAVTRQLAVELGPEGIRVNAISPGTTLTPGTSVVLDADGFQRRVDRTPLGRLCKGEDVADAAAFLASDASRFITGQTICVDGGLSISGPSGLAPAKP</sequence>